<dbReference type="InterPro" id="IPR036318">
    <property type="entry name" value="FAD-bd_PCMH-like_sf"/>
</dbReference>
<dbReference type="Gene3D" id="3.40.462.20">
    <property type="match status" value="2"/>
</dbReference>
<dbReference type="EMBL" id="CAADRP010000125">
    <property type="protein sequence ID" value="VFU23704.1"/>
    <property type="molecule type" value="Genomic_DNA"/>
</dbReference>
<dbReference type="InterPro" id="IPR016166">
    <property type="entry name" value="FAD-bd_PCMH"/>
</dbReference>
<proteinExistence type="predicted"/>
<name>A0A6N2K6D7_SALVM</name>
<sequence length="445" mass="49292">MTMKEFLMCPVAHSFSSSCSTSEAIDVDVANEVAWVQAGATLGEVYYRIAEKSRAYGFPAGVCPTVGVGGHFSGGGYGNTMRKYGLSVDNIIDAKIVDVNGRLRDRKSMGEDLFWAITGGGGSSFGVVLAYKIKIVRVPEMVTVFRVQRTVDQNATDILEQWQQVAYNIDDDLYIRTEMDVPSLCSTIRSGGHDYEGVSYVSGSPFFLLDMFNLRAIDVDVANEVAWVQAGATLGEVYYRIAEKSRAYGFPAGVAPTVVLVVISVVEIVRVPESVVWQQVAYNIDDDLYIRTEMDVVSSTTRIGEKTVRTTFLALFLGGSKRLLSIMNASFPKLGLLRSDCIEMSWLESVLFWADFPLGTPADALLSRTPQSLTYLKIKSDYVQNPIPRDGLEGMWKKMVELQVPLLSFNPFGGKMWEIPSTHKPSHNRAEQIGMKMVKKQRIIT</sequence>
<dbReference type="Gene3D" id="3.30.465.10">
    <property type="match status" value="2"/>
</dbReference>
<dbReference type="PROSITE" id="PS51387">
    <property type="entry name" value="FAD_PCMH"/>
    <property type="match status" value="1"/>
</dbReference>
<evidence type="ECO:0000313" key="2">
    <source>
        <dbReference type="EMBL" id="VFU23704.1"/>
    </source>
</evidence>
<dbReference type="InterPro" id="IPR016169">
    <property type="entry name" value="FAD-bd_PCMH_sub2"/>
</dbReference>
<accession>A0A6N2K6D7</accession>
<dbReference type="PANTHER" id="PTHR32448">
    <property type="entry name" value="OS08G0158400 PROTEIN"/>
    <property type="match status" value="1"/>
</dbReference>
<evidence type="ECO:0000259" key="1">
    <source>
        <dbReference type="PROSITE" id="PS51387"/>
    </source>
</evidence>
<dbReference type="PROSITE" id="PS51257">
    <property type="entry name" value="PROKAR_LIPOPROTEIN"/>
    <property type="match status" value="1"/>
</dbReference>
<gene>
    <name evidence="2" type="ORF">SVIM_LOCUS38462</name>
</gene>
<dbReference type="InterPro" id="IPR006094">
    <property type="entry name" value="Oxid_FAD_bind_N"/>
</dbReference>
<feature type="domain" description="FAD-binding PCMH-type" evidence="1">
    <location>
        <begin position="1"/>
        <end position="138"/>
    </location>
</feature>
<dbReference type="Pfam" id="PF01565">
    <property type="entry name" value="FAD_binding_4"/>
    <property type="match status" value="2"/>
</dbReference>
<reference evidence="2" key="1">
    <citation type="submission" date="2019-03" db="EMBL/GenBank/DDBJ databases">
        <authorList>
            <person name="Mank J."/>
            <person name="Almeida P."/>
        </authorList>
    </citation>
    <scope>NUCLEOTIDE SEQUENCE</scope>
    <source>
        <strain evidence="2">78183</strain>
    </source>
</reference>
<organism evidence="2">
    <name type="scientific">Salix viminalis</name>
    <name type="common">Common osier</name>
    <name type="synonym">Basket willow</name>
    <dbReference type="NCBI Taxonomy" id="40686"/>
    <lineage>
        <taxon>Eukaryota</taxon>
        <taxon>Viridiplantae</taxon>
        <taxon>Streptophyta</taxon>
        <taxon>Embryophyta</taxon>
        <taxon>Tracheophyta</taxon>
        <taxon>Spermatophyta</taxon>
        <taxon>Magnoliopsida</taxon>
        <taxon>eudicotyledons</taxon>
        <taxon>Gunneridae</taxon>
        <taxon>Pentapetalae</taxon>
        <taxon>rosids</taxon>
        <taxon>fabids</taxon>
        <taxon>Malpighiales</taxon>
        <taxon>Salicaceae</taxon>
        <taxon>Saliceae</taxon>
        <taxon>Salix</taxon>
    </lineage>
</organism>
<dbReference type="GO" id="GO:0071949">
    <property type="term" value="F:FAD binding"/>
    <property type="evidence" value="ECO:0007669"/>
    <property type="project" value="InterPro"/>
</dbReference>
<dbReference type="AlphaFoldDB" id="A0A6N2K6D7"/>
<protein>
    <recommendedName>
        <fullName evidence="1">FAD-binding PCMH-type domain-containing protein</fullName>
    </recommendedName>
</protein>
<dbReference type="SUPFAM" id="SSF56176">
    <property type="entry name" value="FAD-binding/transporter-associated domain-like"/>
    <property type="match status" value="2"/>
</dbReference>